<feature type="transmembrane region" description="Helical" evidence="1">
    <location>
        <begin position="210"/>
        <end position="234"/>
    </location>
</feature>
<feature type="transmembrane region" description="Helical" evidence="1">
    <location>
        <begin position="181"/>
        <end position="198"/>
    </location>
</feature>
<organism evidence="2 3">
    <name type="scientific">Mannheimia succiniciproducens (strain KCTC 0769BP / MBEL55E)</name>
    <dbReference type="NCBI Taxonomy" id="221988"/>
    <lineage>
        <taxon>Bacteria</taxon>
        <taxon>Pseudomonadati</taxon>
        <taxon>Pseudomonadota</taxon>
        <taxon>Gammaproteobacteria</taxon>
        <taxon>Pasteurellales</taxon>
        <taxon>Pasteurellaceae</taxon>
        <taxon>Basfia</taxon>
    </lineage>
</organism>
<dbReference type="Proteomes" id="UP000000607">
    <property type="component" value="Chromosome"/>
</dbReference>
<dbReference type="EMBL" id="AE016827">
    <property type="protein sequence ID" value="AAU38921.1"/>
    <property type="molecule type" value="Genomic_DNA"/>
</dbReference>
<dbReference type="RefSeq" id="WP_011201459.1">
    <property type="nucleotide sequence ID" value="NC_006300.1"/>
</dbReference>
<dbReference type="STRING" id="221988.MS2314"/>
<dbReference type="AlphaFoldDB" id="Q65Q39"/>
<proteinExistence type="predicted"/>
<evidence type="ECO:0000313" key="3">
    <source>
        <dbReference type="Proteomes" id="UP000000607"/>
    </source>
</evidence>
<accession>Q65Q39</accession>
<keyword evidence="1" id="KW-0812">Transmembrane</keyword>
<dbReference type="KEGG" id="msu:MS2314"/>
<feature type="transmembrane region" description="Helical" evidence="1">
    <location>
        <begin position="55"/>
        <end position="76"/>
    </location>
</feature>
<dbReference type="HOGENOM" id="CLU_063873_3_0_6"/>
<keyword evidence="1" id="KW-0472">Membrane</keyword>
<sequence length="242" mass="27998">MPFTFAHPVTVLYFPRNSRYFHFPALVLGTMSPDFMYMLHWKTDVGGHTLFGSEWVNLPLCLLFYAVYRLILATPIKQHLPAFCGSNVPQVTFKNPLAWLIVFLYSAWIGMATHIALDELTHDGGYFVQLFPILQTKIIFHIYDWLQYGIGAVGLISIILYQRRMAGKYPYRSSRSAKQKWFFWLSVVSLTVIIFYLSNPLYPLVWNEVASIVLRIINSFFISLTIHGVIFTVMKKRSLKIG</sequence>
<dbReference type="OrthoDB" id="8481923at2"/>
<dbReference type="InterPro" id="IPR025238">
    <property type="entry name" value="DUF4184"/>
</dbReference>
<dbReference type="eggNOG" id="ENOG502ZRTK">
    <property type="taxonomic scope" value="Bacteria"/>
</dbReference>
<evidence type="ECO:0008006" key="4">
    <source>
        <dbReference type="Google" id="ProtNLM"/>
    </source>
</evidence>
<gene>
    <name evidence="2" type="ordered locus">MS2314</name>
</gene>
<dbReference type="Pfam" id="PF13803">
    <property type="entry name" value="DUF4184"/>
    <property type="match status" value="1"/>
</dbReference>
<evidence type="ECO:0000256" key="1">
    <source>
        <dbReference type="SAM" id="Phobius"/>
    </source>
</evidence>
<feature type="transmembrane region" description="Helical" evidence="1">
    <location>
        <begin position="20"/>
        <end position="40"/>
    </location>
</feature>
<reference evidence="2 3" key="1">
    <citation type="journal article" date="2004" name="Nat. Biotechnol.">
        <title>The genome sequence of the capnophilic rumen bacterium Mannheimia succiniciproducens.</title>
        <authorList>
            <person name="Hong S.H."/>
            <person name="Kim J.S."/>
            <person name="Lee S.Y."/>
            <person name="In Y.H."/>
            <person name="Choi S.S."/>
            <person name="Rih J.-K."/>
            <person name="Kim C.H."/>
            <person name="Jeong H."/>
            <person name="Hur C.G."/>
            <person name="Kim J.J."/>
        </authorList>
    </citation>
    <scope>NUCLEOTIDE SEQUENCE [LARGE SCALE GENOMIC DNA]</scope>
    <source>
        <strain evidence="3">KCTC 0769BP / MBEL55E</strain>
    </source>
</reference>
<name>Q65Q39_MANSM</name>
<evidence type="ECO:0000313" key="2">
    <source>
        <dbReference type="EMBL" id="AAU38921.1"/>
    </source>
</evidence>
<feature type="transmembrane region" description="Helical" evidence="1">
    <location>
        <begin position="145"/>
        <end position="161"/>
    </location>
</feature>
<keyword evidence="3" id="KW-1185">Reference proteome</keyword>
<feature type="transmembrane region" description="Helical" evidence="1">
    <location>
        <begin position="97"/>
        <end position="117"/>
    </location>
</feature>
<keyword evidence="1" id="KW-1133">Transmembrane helix</keyword>
<protein>
    <recommendedName>
        <fullName evidence="4">DUF4184 domain-containing protein</fullName>
    </recommendedName>
</protein>